<evidence type="ECO:0000256" key="4">
    <source>
        <dbReference type="SAM" id="MobiDB-lite"/>
    </source>
</evidence>
<reference evidence="8" key="2">
    <citation type="submission" date="2013-07" db="EMBL/GenBank/DDBJ databases">
        <authorList>
            <person name="Morais-Silva F.O."/>
            <person name="Rezende A.M."/>
            <person name="Pimentel C."/>
            <person name="Resende D.M."/>
            <person name="Santos C.I."/>
            <person name="Clemente C."/>
            <person name="de Oliveira L.M."/>
            <person name="da Silva S.M."/>
            <person name="Costa D.A."/>
            <person name="Varela-Raposo A."/>
            <person name="Horacio E.C.A."/>
            <person name="Matos M."/>
            <person name="Flores O."/>
            <person name="Ruiz J.C."/>
            <person name="Rodrigues-Pousada C."/>
        </authorList>
    </citation>
    <scope>NUCLEOTIDE SEQUENCE [LARGE SCALE GENOMIC DNA]</scope>
    <source>
        <strain evidence="8">ATCC 19364 / DSM 1382 / NCIMB 9332 / VKM B-1759</strain>
    </source>
</reference>
<dbReference type="InterPro" id="IPR050515">
    <property type="entry name" value="Beta-lactam/transpept"/>
</dbReference>
<dbReference type="PANTHER" id="PTHR30627">
    <property type="entry name" value="PEPTIDOGLYCAN D,D-TRANSPEPTIDASE"/>
    <property type="match status" value="1"/>
</dbReference>
<dbReference type="InterPro" id="IPR005311">
    <property type="entry name" value="PBP_dimer"/>
</dbReference>
<dbReference type="GO" id="GO:0016740">
    <property type="term" value="F:transferase activity"/>
    <property type="evidence" value="ECO:0007669"/>
    <property type="project" value="UniProtKB-KW"/>
</dbReference>
<evidence type="ECO:0000259" key="6">
    <source>
        <dbReference type="PROSITE" id="PS51178"/>
    </source>
</evidence>
<evidence type="ECO:0000256" key="2">
    <source>
        <dbReference type="ARBA" id="ARBA00022645"/>
    </source>
</evidence>
<reference evidence="7 8" key="1">
    <citation type="journal article" date="2013" name="J. Bacteriol.">
        <title>Roles of HynAB and Ech, the only two hydrogenases found in the model sulfate reducer Desulfovibrio gigas.</title>
        <authorList>
            <person name="Morais-Silva F.O."/>
            <person name="Santos C.I."/>
            <person name="Rodrigues R."/>
            <person name="Pereira I.A."/>
            <person name="Rodrigues-Pousada C."/>
        </authorList>
    </citation>
    <scope>NUCLEOTIDE SEQUENCE [LARGE SCALE GENOMIC DNA]</scope>
    <source>
        <strain evidence="8">ATCC 19364 / DSM 1382 / NCIMB 9332 / VKM B-1759</strain>
    </source>
</reference>
<keyword evidence="8" id="KW-1185">Reference proteome</keyword>
<accession>T2G7V9</accession>
<name>T2G7V9_MEGG1</name>
<dbReference type="STRING" id="1121448.DGI_0351"/>
<dbReference type="Gene3D" id="3.90.1310.10">
    <property type="entry name" value="Penicillin-binding protein 2a (Domain 2)"/>
    <property type="match status" value="1"/>
</dbReference>
<dbReference type="GO" id="GO:0008658">
    <property type="term" value="F:penicillin binding"/>
    <property type="evidence" value="ECO:0007669"/>
    <property type="project" value="InterPro"/>
</dbReference>
<dbReference type="Gene3D" id="3.40.710.10">
    <property type="entry name" value="DD-peptidase/beta-lactamase superfamily"/>
    <property type="match status" value="1"/>
</dbReference>
<keyword evidence="5" id="KW-0812">Transmembrane</keyword>
<dbReference type="InterPro" id="IPR005543">
    <property type="entry name" value="PASTA_dom"/>
</dbReference>
<dbReference type="SUPFAM" id="SSF54184">
    <property type="entry name" value="Penicillin-binding protein 2x (pbp-2x), c-terminal domain"/>
    <property type="match status" value="1"/>
</dbReference>
<dbReference type="PROSITE" id="PS51178">
    <property type="entry name" value="PASTA"/>
    <property type="match status" value="1"/>
</dbReference>
<evidence type="ECO:0000313" key="8">
    <source>
        <dbReference type="Proteomes" id="UP000016587"/>
    </source>
</evidence>
<keyword evidence="2" id="KW-0121">Carboxypeptidase</keyword>
<dbReference type="PATRIC" id="fig|1121448.10.peg.354"/>
<dbReference type="SUPFAM" id="SSF56519">
    <property type="entry name" value="Penicillin binding protein dimerisation domain"/>
    <property type="match status" value="1"/>
</dbReference>
<gene>
    <name evidence="7" type="ORF">DGI_0351</name>
</gene>
<evidence type="ECO:0000256" key="1">
    <source>
        <dbReference type="ARBA" id="ARBA00004370"/>
    </source>
</evidence>
<dbReference type="PANTHER" id="PTHR30627:SF1">
    <property type="entry name" value="PEPTIDOGLYCAN D,D-TRANSPEPTIDASE FTSI"/>
    <property type="match status" value="1"/>
</dbReference>
<feature type="transmembrane region" description="Helical" evidence="5">
    <location>
        <begin position="49"/>
        <end position="67"/>
    </location>
</feature>
<dbReference type="Pfam" id="PF03717">
    <property type="entry name" value="PBP_dimer"/>
    <property type="match status" value="1"/>
</dbReference>
<evidence type="ECO:0000313" key="7">
    <source>
        <dbReference type="EMBL" id="AGW12274.1"/>
    </source>
</evidence>
<keyword evidence="3 5" id="KW-0472">Membrane</keyword>
<dbReference type="HOGENOM" id="CLU_009289_6_4_7"/>
<dbReference type="EMBL" id="CP006585">
    <property type="protein sequence ID" value="AGW12274.1"/>
    <property type="molecule type" value="Genomic_DNA"/>
</dbReference>
<dbReference type="Gene3D" id="1.10.150.770">
    <property type="match status" value="1"/>
</dbReference>
<organism evidence="7 8">
    <name type="scientific">Megalodesulfovibrio gigas (strain ATCC 19364 / DSM 1382 / NCIMB 9332 / VKM B-1759)</name>
    <name type="common">Desulfovibrio gigas</name>
    <dbReference type="NCBI Taxonomy" id="1121448"/>
    <lineage>
        <taxon>Bacteria</taxon>
        <taxon>Pseudomonadati</taxon>
        <taxon>Thermodesulfobacteriota</taxon>
        <taxon>Desulfovibrionia</taxon>
        <taxon>Desulfovibrionales</taxon>
        <taxon>Desulfovibrionaceae</taxon>
        <taxon>Megalodesulfovibrio</taxon>
    </lineage>
</organism>
<evidence type="ECO:0000256" key="3">
    <source>
        <dbReference type="ARBA" id="ARBA00023136"/>
    </source>
</evidence>
<keyword evidence="2" id="KW-0645">Protease</keyword>
<dbReference type="SUPFAM" id="SSF56601">
    <property type="entry name" value="beta-lactamase/transpeptidase-like"/>
    <property type="match status" value="1"/>
</dbReference>
<proteinExistence type="predicted"/>
<feature type="region of interest" description="Disordered" evidence="4">
    <location>
        <begin position="1"/>
        <end position="39"/>
    </location>
</feature>
<dbReference type="Pfam" id="PF00905">
    <property type="entry name" value="Transpeptidase"/>
    <property type="match status" value="1"/>
</dbReference>
<comment type="subcellular location">
    <subcellularLocation>
        <location evidence="1">Membrane</location>
    </subcellularLocation>
</comment>
<feature type="compositionally biased region" description="Low complexity" evidence="4">
    <location>
        <begin position="19"/>
        <end position="32"/>
    </location>
</feature>
<evidence type="ECO:0000256" key="5">
    <source>
        <dbReference type="SAM" id="Phobius"/>
    </source>
</evidence>
<dbReference type="GO" id="GO:0004180">
    <property type="term" value="F:carboxypeptidase activity"/>
    <property type="evidence" value="ECO:0007669"/>
    <property type="project" value="UniProtKB-KW"/>
</dbReference>
<keyword evidence="2" id="KW-0378">Hydrolase</keyword>
<dbReference type="eggNOG" id="COG0768">
    <property type="taxonomic scope" value="Bacteria"/>
</dbReference>
<dbReference type="Proteomes" id="UP000016587">
    <property type="component" value="Chromosome"/>
</dbReference>
<feature type="domain" description="PASTA" evidence="6">
    <location>
        <begin position="655"/>
        <end position="720"/>
    </location>
</feature>
<sequence>MSVKPVKPAGSGPAGSAGRGAPPRPPGAAGHASRQDKERKSRALLSARLKLTIVACVFGVLWALLWVRAGQLQIMQGPKLAAMARRQHLASLKVAGPRGQIFDRHGLVLAKSVEFASIYCRPAEVGNPTQAATTLAKALRISRQEAYAKLSSKEPFVWVRRQVDDRLAAAVREANLPGVYLTPEYGRQYPSTILAGQLLGFVGLDDKGLSGVEQSFDEVLRGKLATVSWQRDAAGRSMSMGNDGADQLLESKGGDVRLTLDATVQMHAQEALAKAVAESKARWGGAIVIDVPTAEVLAWAEYPFFNPNAFRDAPSKLWRSGMAIDAMEMGSSIKPLVMAVALQERLVARQDRLFCEHGNWRVGRNSIRDTHPYGELSMSEIIRYSSNICTAKLGLQVGKQKLRDYFARLGFGQKVGLGLPGEAAGILRPAGAWKEIDTVTASFGQGFSVTIPQLAKAYLCLAYDGVLRPLKLIKEPALQEDSPGVRVFDPSVTWDVLSMMQEVVEQNGTGRKAKIDGVTVAGKTGTAQKARPTGGYGGEYEAVFVGLLPVENPKYLIAVVVDEPQTSHYGGVVSAPAFREIAIKTMASMGTLPEASSLLAAGSEEEPPLEMLAEGLIPMAPASGPSVRLPVTRASMEIPPPAPEPRLPREREPIAVAEGQVPDFRGASLRTAMEWFARYGVLPEIKGQGLVVSRQQPPPGSPWDVKDKNARAKCVLWLGKHGGAS</sequence>
<dbReference type="GO" id="GO:0071555">
    <property type="term" value="P:cell wall organization"/>
    <property type="evidence" value="ECO:0007669"/>
    <property type="project" value="TreeGrafter"/>
</dbReference>
<dbReference type="GO" id="GO:0005886">
    <property type="term" value="C:plasma membrane"/>
    <property type="evidence" value="ECO:0007669"/>
    <property type="project" value="TreeGrafter"/>
</dbReference>
<dbReference type="InterPro" id="IPR012338">
    <property type="entry name" value="Beta-lactam/transpept-like"/>
</dbReference>
<dbReference type="InterPro" id="IPR036138">
    <property type="entry name" value="PBP_dimer_sf"/>
</dbReference>
<dbReference type="InterPro" id="IPR001460">
    <property type="entry name" value="PCN-bd_Tpept"/>
</dbReference>
<dbReference type="KEGG" id="dgg:DGI_0351"/>
<keyword evidence="5" id="KW-1133">Transmembrane helix</keyword>
<keyword evidence="7" id="KW-0808">Transferase</keyword>
<dbReference type="Gene3D" id="3.30.450.330">
    <property type="match status" value="1"/>
</dbReference>
<protein>
    <submittedName>
        <fullName evidence="7">Putative peptidoglycan glycosyltransferase</fullName>
    </submittedName>
</protein>
<dbReference type="AlphaFoldDB" id="T2G7V9"/>